<dbReference type="GO" id="GO:0005840">
    <property type="term" value="C:ribosome"/>
    <property type="evidence" value="ECO:0007669"/>
    <property type="project" value="UniProtKB-KW"/>
</dbReference>
<dbReference type="HAMAP" id="MF_01478">
    <property type="entry name" value="Ribosomal_L12_arch"/>
    <property type="match status" value="1"/>
</dbReference>
<evidence type="ECO:0000256" key="6">
    <source>
        <dbReference type="SAM" id="MobiDB-lite"/>
    </source>
</evidence>
<comment type="similarity">
    <text evidence="2">Belongs to the eukaryotic ribosomal protein P1/P2 family.</text>
</comment>
<comment type="function">
    <text evidence="1">Plays an important role in the elongation step of protein synthesis.</text>
</comment>
<dbReference type="Pfam" id="PF00428">
    <property type="entry name" value="Ribosomal_60s"/>
    <property type="match status" value="1"/>
</dbReference>
<evidence type="ECO:0000256" key="5">
    <source>
        <dbReference type="ARBA" id="ARBA00023274"/>
    </source>
</evidence>
<dbReference type="EMBL" id="NCVQ01000005">
    <property type="protein sequence ID" value="PWZ28739.1"/>
    <property type="molecule type" value="Genomic_DNA"/>
</dbReference>
<dbReference type="GO" id="GO:0003735">
    <property type="term" value="F:structural constituent of ribosome"/>
    <property type="evidence" value="ECO:0007669"/>
    <property type="project" value="InterPro"/>
</dbReference>
<reference evidence="7 8" key="1">
    <citation type="journal article" date="2018" name="Nat. Genet.">
        <title>Extensive intraspecific gene order and gene structural variations between Mo17 and other maize genomes.</title>
        <authorList>
            <person name="Sun S."/>
            <person name="Zhou Y."/>
            <person name="Chen J."/>
            <person name="Shi J."/>
            <person name="Zhao H."/>
            <person name="Zhao H."/>
            <person name="Song W."/>
            <person name="Zhang M."/>
            <person name="Cui Y."/>
            <person name="Dong X."/>
            <person name="Liu H."/>
            <person name="Ma X."/>
            <person name="Jiao Y."/>
            <person name="Wang B."/>
            <person name="Wei X."/>
            <person name="Stein J.C."/>
            <person name="Glaubitz J.C."/>
            <person name="Lu F."/>
            <person name="Yu G."/>
            <person name="Liang C."/>
            <person name="Fengler K."/>
            <person name="Li B."/>
            <person name="Rafalski A."/>
            <person name="Schnable P.S."/>
            <person name="Ware D.H."/>
            <person name="Buckler E.S."/>
            <person name="Lai J."/>
        </authorList>
    </citation>
    <scope>NUCLEOTIDE SEQUENCE [LARGE SCALE GENOMIC DNA]</scope>
    <source>
        <strain evidence="8">cv. Missouri 17</strain>
        <tissue evidence="7">Seedling</tissue>
    </source>
</reference>
<dbReference type="Gene3D" id="1.10.10.1410">
    <property type="match status" value="1"/>
</dbReference>
<dbReference type="ExpressionAtlas" id="A0A3L6F6N0">
    <property type="expression patterns" value="baseline and differential"/>
</dbReference>
<keyword evidence="5" id="KW-0687">Ribonucleoprotein</keyword>
<dbReference type="CDD" id="cd05831">
    <property type="entry name" value="Ribosomal_P1"/>
    <property type="match status" value="1"/>
</dbReference>
<comment type="subunit">
    <text evidence="3">P1 and P2 exist as dimers at the large ribosomal subunit.</text>
</comment>
<evidence type="ECO:0000256" key="2">
    <source>
        <dbReference type="ARBA" id="ARBA00005436"/>
    </source>
</evidence>
<dbReference type="GO" id="GO:1990904">
    <property type="term" value="C:ribonucleoprotein complex"/>
    <property type="evidence" value="ECO:0007669"/>
    <property type="project" value="UniProtKB-KW"/>
</dbReference>
<organism evidence="7 8">
    <name type="scientific">Zea mays</name>
    <name type="common">Maize</name>
    <dbReference type="NCBI Taxonomy" id="4577"/>
    <lineage>
        <taxon>Eukaryota</taxon>
        <taxon>Viridiplantae</taxon>
        <taxon>Streptophyta</taxon>
        <taxon>Embryophyta</taxon>
        <taxon>Tracheophyta</taxon>
        <taxon>Spermatophyta</taxon>
        <taxon>Magnoliopsida</taxon>
        <taxon>Liliopsida</taxon>
        <taxon>Poales</taxon>
        <taxon>Poaceae</taxon>
        <taxon>PACMAD clade</taxon>
        <taxon>Panicoideae</taxon>
        <taxon>Andropogonodae</taxon>
        <taxon>Andropogoneae</taxon>
        <taxon>Tripsacinae</taxon>
        <taxon>Zea</taxon>
    </lineage>
</organism>
<dbReference type="InterPro" id="IPR027534">
    <property type="entry name" value="Ribosomal_P1/P2"/>
</dbReference>
<evidence type="ECO:0000256" key="4">
    <source>
        <dbReference type="ARBA" id="ARBA00022980"/>
    </source>
</evidence>
<dbReference type="AlphaFoldDB" id="A0A3L6F6N0"/>
<evidence type="ECO:0000256" key="3">
    <source>
        <dbReference type="ARBA" id="ARBA00011266"/>
    </source>
</evidence>
<dbReference type="Proteomes" id="UP000251960">
    <property type="component" value="Chromosome 4"/>
</dbReference>
<name>A0A3L6F6N0_MAIZE</name>
<evidence type="ECO:0000256" key="1">
    <source>
        <dbReference type="ARBA" id="ARBA00003362"/>
    </source>
</evidence>
<dbReference type="FunFam" id="1.10.10.1410:FF:000001">
    <property type="entry name" value="60S acidic ribosomal protein P1"/>
    <property type="match status" value="1"/>
</dbReference>
<dbReference type="PANTHER" id="PTHR45696:SF10">
    <property type="entry name" value="LARGE RIBOSOMAL SUBUNIT PROTEIN P1"/>
    <property type="match status" value="1"/>
</dbReference>
<protein>
    <submittedName>
        <fullName evidence="7">60S acidic ribosomal protein P1</fullName>
    </submittedName>
</protein>
<dbReference type="InterPro" id="IPR038716">
    <property type="entry name" value="P1/P2_N_sf"/>
</dbReference>
<accession>A0A3L6F6N0</accession>
<sequence>MASGELACTYAALILSDDGIAITAEKIATIVKAANIKVESYWPALFAKLLEKRSVEDLILSVGSGMHPVLLSRYFRGGAAPVAAAAPAGGAAAAAAPAAEEKKEEPKEESDDDMGFSLFD</sequence>
<feature type="region of interest" description="Disordered" evidence="6">
    <location>
        <begin position="95"/>
        <end position="120"/>
    </location>
</feature>
<gene>
    <name evidence="7" type="primary">RPP1A_1</name>
    <name evidence="7" type="ORF">Zm00014a_042640</name>
</gene>
<evidence type="ECO:0000313" key="8">
    <source>
        <dbReference type="Proteomes" id="UP000251960"/>
    </source>
</evidence>
<comment type="caution">
    <text evidence="7">The sequence shown here is derived from an EMBL/GenBank/DDBJ whole genome shotgun (WGS) entry which is preliminary data.</text>
</comment>
<dbReference type="GO" id="GO:0006414">
    <property type="term" value="P:translational elongation"/>
    <property type="evidence" value="ECO:0007669"/>
    <property type="project" value="InterPro"/>
</dbReference>
<dbReference type="PANTHER" id="PTHR45696">
    <property type="entry name" value="60S ACIDIC RIBOSOMAL PROTEIN P1"/>
    <property type="match status" value="1"/>
</dbReference>
<evidence type="ECO:0000313" key="7">
    <source>
        <dbReference type="EMBL" id="PWZ28739.1"/>
    </source>
</evidence>
<proteinExistence type="inferred from homology"/>
<keyword evidence="4 7" id="KW-0689">Ribosomal protein</keyword>